<dbReference type="PANTHER" id="PTHR11328">
    <property type="entry name" value="MAJOR FACILITATOR SUPERFAMILY DOMAIN-CONTAINING PROTEIN"/>
    <property type="match status" value="1"/>
</dbReference>
<feature type="transmembrane region" description="Helical" evidence="2">
    <location>
        <begin position="207"/>
        <end position="230"/>
    </location>
</feature>
<accession>A0A8J3CUZ7</accession>
<dbReference type="GO" id="GO:0008643">
    <property type="term" value="P:carbohydrate transport"/>
    <property type="evidence" value="ECO:0007669"/>
    <property type="project" value="InterPro"/>
</dbReference>
<feature type="transmembrane region" description="Helical" evidence="2">
    <location>
        <begin position="125"/>
        <end position="147"/>
    </location>
</feature>
<feature type="transmembrane region" description="Helical" evidence="2">
    <location>
        <begin position="20"/>
        <end position="42"/>
    </location>
</feature>
<sequence length="407" mass="43797">MPIAWSSTLLITFVPTYYAINMGLGLGVVGGLFVAGRLLDVITDPLIGYASDRTRSRFGSRSPWMVVGMVFFIPLLLLILMPVGSISPVKAGLMIGLFFIAYTLLDLPYSATGLEMSPHRHERTVLASVKAAFQVAGALTCAVVVALTPDVMSTAFQQSALWITALLILGITLFMRGVPTYPQPTGRPLSLKRALITIWADLRYRQLMIAFFLTQTGSALIFGLTALFILHNFGDGSLTGMFVVLVLLSSAFALPIWLWVSKRFGKMRVWQIALIGGAASLWLVPILEPGNTFHFAAFCILVGSVFGADAVLPTSLLADISDDLTTDDAGSAAMMLGYKNALSKLGFVAPMGIAFPILGMLGFDGDIMVGDSRHWALIFFYALLPALLRLAAFLAVKSMPADEVTAS</sequence>
<feature type="transmembrane region" description="Helical" evidence="2">
    <location>
        <begin position="375"/>
        <end position="396"/>
    </location>
</feature>
<dbReference type="PANTHER" id="PTHR11328:SF24">
    <property type="entry name" value="MAJOR FACILITATOR SUPERFAMILY (MFS) PROFILE DOMAIN-CONTAINING PROTEIN"/>
    <property type="match status" value="1"/>
</dbReference>
<protein>
    <submittedName>
        <fullName evidence="3">Sugar transporter</fullName>
    </submittedName>
</protein>
<proteinExistence type="inferred from homology"/>
<dbReference type="SUPFAM" id="SSF103473">
    <property type="entry name" value="MFS general substrate transporter"/>
    <property type="match status" value="1"/>
</dbReference>
<reference evidence="3" key="2">
    <citation type="submission" date="2020-09" db="EMBL/GenBank/DDBJ databases">
        <authorList>
            <person name="Sun Q."/>
            <person name="Kim S."/>
        </authorList>
    </citation>
    <scope>NUCLEOTIDE SEQUENCE</scope>
    <source>
        <strain evidence="3">KCTC 32513</strain>
    </source>
</reference>
<keyword evidence="3" id="KW-0813">Transport</keyword>
<dbReference type="GO" id="GO:0015293">
    <property type="term" value="F:symporter activity"/>
    <property type="evidence" value="ECO:0007669"/>
    <property type="project" value="InterPro"/>
</dbReference>
<evidence type="ECO:0000313" key="3">
    <source>
        <dbReference type="EMBL" id="GHB03724.1"/>
    </source>
</evidence>
<dbReference type="InterPro" id="IPR039672">
    <property type="entry name" value="MFS_2"/>
</dbReference>
<feature type="transmembrane region" description="Helical" evidence="2">
    <location>
        <begin position="345"/>
        <end position="363"/>
    </location>
</feature>
<reference evidence="3" key="1">
    <citation type="journal article" date="2014" name="Int. J. Syst. Evol. Microbiol.">
        <title>Complete genome sequence of Corynebacterium casei LMG S-19264T (=DSM 44701T), isolated from a smear-ripened cheese.</title>
        <authorList>
            <consortium name="US DOE Joint Genome Institute (JGI-PGF)"/>
            <person name="Walter F."/>
            <person name="Albersmeier A."/>
            <person name="Kalinowski J."/>
            <person name="Ruckert C."/>
        </authorList>
    </citation>
    <scope>NUCLEOTIDE SEQUENCE</scope>
    <source>
        <strain evidence="3">KCTC 32513</strain>
    </source>
</reference>
<keyword evidence="2" id="KW-1133">Transmembrane helix</keyword>
<name>A0A8J3CUZ7_9PROT</name>
<dbReference type="AlphaFoldDB" id="A0A8J3CUZ7"/>
<keyword evidence="4" id="KW-1185">Reference proteome</keyword>
<comment type="caution">
    <text evidence="3">The sequence shown here is derived from an EMBL/GenBank/DDBJ whole genome shotgun (WGS) entry which is preliminary data.</text>
</comment>
<evidence type="ECO:0000256" key="1">
    <source>
        <dbReference type="ARBA" id="ARBA00009617"/>
    </source>
</evidence>
<comment type="similarity">
    <text evidence="1">Belongs to the sodium:galactoside symporter (TC 2.A.2) family.</text>
</comment>
<keyword evidence="3" id="KW-0762">Sugar transport</keyword>
<keyword evidence="2" id="KW-0812">Transmembrane</keyword>
<gene>
    <name evidence="3" type="ORF">GCM10009069_27990</name>
</gene>
<dbReference type="EMBL" id="BMZH01000017">
    <property type="protein sequence ID" value="GHB03724.1"/>
    <property type="molecule type" value="Genomic_DNA"/>
</dbReference>
<dbReference type="InterPro" id="IPR036259">
    <property type="entry name" value="MFS_trans_sf"/>
</dbReference>
<organism evidence="3 4">
    <name type="scientific">Algimonas arctica</name>
    <dbReference type="NCBI Taxonomy" id="1479486"/>
    <lineage>
        <taxon>Bacteria</taxon>
        <taxon>Pseudomonadati</taxon>
        <taxon>Pseudomonadota</taxon>
        <taxon>Alphaproteobacteria</taxon>
        <taxon>Maricaulales</taxon>
        <taxon>Robiginitomaculaceae</taxon>
        <taxon>Algimonas</taxon>
    </lineage>
</organism>
<dbReference type="GO" id="GO:0005886">
    <property type="term" value="C:plasma membrane"/>
    <property type="evidence" value="ECO:0007669"/>
    <property type="project" value="TreeGrafter"/>
</dbReference>
<keyword evidence="2" id="KW-0472">Membrane</keyword>
<feature type="transmembrane region" description="Helical" evidence="2">
    <location>
        <begin position="293"/>
        <end position="312"/>
    </location>
</feature>
<dbReference type="Gene3D" id="1.20.1250.20">
    <property type="entry name" value="MFS general substrate transporter like domains"/>
    <property type="match status" value="2"/>
</dbReference>
<feature type="transmembrane region" description="Helical" evidence="2">
    <location>
        <begin position="236"/>
        <end position="260"/>
    </location>
</feature>
<evidence type="ECO:0000313" key="4">
    <source>
        <dbReference type="Proteomes" id="UP000634004"/>
    </source>
</evidence>
<feature type="transmembrane region" description="Helical" evidence="2">
    <location>
        <begin position="63"/>
        <end position="83"/>
    </location>
</feature>
<dbReference type="Proteomes" id="UP000634004">
    <property type="component" value="Unassembled WGS sequence"/>
</dbReference>
<feature type="transmembrane region" description="Helical" evidence="2">
    <location>
        <begin position="159"/>
        <end position="178"/>
    </location>
</feature>
<feature type="transmembrane region" description="Helical" evidence="2">
    <location>
        <begin position="269"/>
        <end position="287"/>
    </location>
</feature>
<feature type="transmembrane region" description="Helical" evidence="2">
    <location>
        <begin position="89"/>
        <end position="105"/>
    </location>
</feature>
<evidence type="ECO:0000256" key="2">
    <source>
        <dbReference type="SAM" id="Phobius"/>
    </source>
</evidence>
<dbReference type="Pfam" id="PF13347">
    <property type="entry name" value="MFS_2"/>
    <property type="match status" value="1"/>
</dbReference>